<name>A0A2S1SG18_9FLAO</name>
<dbReference type="GO" id="GO:0005737">
    <property type="term" value="C:cytoplasm"/>
    <property type="evidence" value="ECO:0007669"/>
    <property type="project" value="TreeGrafter"/>
</dbReference>
<evidence type="ECO:0000313" key="2">
    <source>
        <dbReference type="EMBL" id="AWI25335.1"/>
    </source>
</evidence>
<dbReference type="SUPFAM" id="SSF54001">
    <property type="entry name" value="Cysteine proteinases"/>
    <property type="match status" value="1"/>
</dbReference>
<protein>
    <recommendedName>
        <fullName evidence="1">Transglutaminase-like domain-containing protein</fullName>
    </recommendedName>
</protein>
<dbReference type="PANTHER" id="PTHR46333">
    <property type="entry name" value="CYTOKINESIS PROTEIN 3"/>
    <property type="match status" value="1"/>
</dbReference>
<dbReference type="RefSeq" id="WP_108903128.1">
    <property type="nucleotide sequence ID" value="NZ_CP029187.1"/>
</dbReference>
<proteinExistence type="predicted"/>
<feature type="domain" description="Transglutaminase-like" evidence="1">
    <location>
        <begin position="108"/>
        <end position="174"/>
    </location>
</feature>
<evidence type="ECO:0000259" key="1">
    <source>
        <dbReference type="SMART" id="SM00460"/>
    </source>
</evidence>
<sequence>MKYRFAVLFILFSGMVFSQEKMVFTKVDSMAKMVKYRSDIKQLSYELTKNYTSQTDKARAIFIWITDNIAYDYHGYNNRKPAKSFKCKDADDCKARLAKQQQEYINKVIRKKKGICEGYARLFQMMCGYSGIECSVVSGYTKDHPSQIGRMGPLDHAWNYMIADGKPYWLDVTWAAGGCTRNDKTGKLKKFVKRFNDYYWLTPVERFSRNHFPKDTTLLASTSITKKQYKDAPYIPGNKLEYIEVIKPDSGILAVRLGDTIRFSIRNSAVNRTKKIQINTNVRHKPLSRKEAGDEYDEIGKKQLTIPFERQEDTYYFTYAADDVKARHLDILFNGGVVARFKIRVSE</sequence>
<dbReference type="Pfam" id="PF01841">
    <property type="entry name" value="Transglut_core"/>
    <property type="match status" value="1"/>
</dbReference>
<keyword evidence="3" id="KW-1185">Reference proteome</keyword>
<dbReference type="InterPro" id="IPR002931">
    <property type="entry name" value="Transglutaminase-like"/>
</dbReference>
<accession>A0A2S1SG18</accession>
<evidence type="ECO:0000313" key="3">
    <source>
        <dbReference type="Proteomes" id="UP000244937"/>
    </source>
</evidence>
<reference evidence="2 3" key="1">
    <citation type="submission" date="2018-05" db="EMBL/GenBank/DDBJ databases">
        <title>Genome sequencing of Flavobacterium sp. HYN0049.</title>
        <authorList>
            <person name="Yi H."/>
            <person name="Baek C."/>
        </authorList>
    </citation>
    <scope>NUCLEOTIDE SEQUENCE [LARGE SCALE GENOMIC DNA]</scope>
    <source>
        <strain evidence="2 3">HYN0049</strain>
    </source>
</reference>
<dbReference type="EMBL" id="CP029187">
    <property type="protein sequence ID" value="AWI25335.1"/>
    <property type="molecule type" value="Genomic_DNA"/>
</dbReference>
<dbReference type="OrthoDB" id="9788327at2"/>
<dbReference type="AlphaFoldDB" id="A0A2S1SG18"/>
<dbReference type="KEGG" id="fpal:HYN49_05165"/>
<dbReference type="Gene3D" id="3.10.620.30">
    <property type="match status" value="1"/>
</dbReference>
<dbReference type="InterPro" id="IPR052557">
    <property type="entry name" value="CAP/Cytokinesis_protein"/>
</dbReference>
<dbReference type="SMART" id="SM00460">
    <property type="entry name" value="TGc"/>
    <property type="match status" value="1"/>
</dbReference>
<dbReference type="PANTHER" id="PTHR46333:SF2">
    <property type="entry name" value="CYTOKINESIS PROTEIN 3"/>
    <property type="match status" value="1"/>
</dbReference>
<dbReference type="InterPro" id="IPR038765">
    <property type="entry name" value="Papain-like_cys_pep_sf"/>
</dbReference>
<dbReference type="Proteomes" id="UP000244937">
    <property type="component" value="Chromosome"/>
</dbReference>
<gene>
    <name evidence="2" type="ORF">HYN49_05165</name>
</gene>
<organism evidence="2 3">
    <name type="scientific">Flavobacterium pallidum</name>
    <dbReference type="NCBI Taxonomy" id="2172098"/>
    <lineage>
        <taxon>Bacteria</taxon>
        <taxon>Pseudomonadati</taxon>
        <taxon>Bacteroidota</taxon>
        <taxon>Flavobacteriia</taxon>
        <taxon>Flavobacteriales</taxon>
        <taxon>Flavobacteriaceae</taxon>
        <taxon>Flavobacterium</taxon>
    </lineage>
</organism>